<dbReference type="OrthoDB" id="9792162at2"/>
<evidence type="ECO:0000259" key="3">
    <source>
        <dbReference type="SMART" id="SM00829"/>
    </source>
</evidence>
<dbReference type="SUPFAM" id="SSF50129">
    <property type="entry name" value="GroES-like"/>
    <property type="match status" value="1"/>
</dbReference>
<feature type="domain" description="Enoyl reductase (ER)" evidence="3">
    <location>
        <begin position="10"/>
        <end position="301"/>
    </location>
</feature>
<sequence>MKAIQLNQYGPVTGLTTITTETPKLLKKQVLVKNHAIAIDPYDVKFIAGNMGNSEELPLIPGSSVVGEVIAIGSDVTDFKVGDRIAATRHQKTYAQLVPVGQSAATKVPDNIDDAHAVAAVIGAATGYQMIHRDLNVQPGQKVLIQGGAGAVGSVAIQAALNIGAKVFATAKPADFDYLKSFGNVTPVDYNTAYENELSDFDAVLDTIGGQVSIQSAKILKKGGVLRSLASLDEDAVASFNIDAASTFSDGKRPNLQALFDDMAAGKITIRIGQILPFTLTNLQNIHEQARQHSLQGKTILTMTEF</sequence>
<keyword evidence="2" id="KW-0560">Oxidoreductase</keyword>
<gene>
    <name evidence="4" type="ORF">GA0061074_102160</name>
</gene>
<dbReference type="STRING" id="1505725.GA0061074_102160"/>
<protein>
    <submittedName>
        <fullName evidence="4">NADPH:quinone reductase</fullName>
    </submittedName>
</protein>
<keyword evidence="5" id="KW-1185">Reference proteome</keyword>
<dbReference type="PANTHER" id="PTHR48106">
    <property type="entry name" value="QUINONE OXIDOREDUCTASE PIG3-RELATED"/>
    <property type="match status" value="1"/>
</dbReference>
<dbReference type="EMBL" id="FMAO01000002">
    <property type="protein sequence ID" value="SCB84902.1"/>
    <property type="molecule type" value="Genomic_DNA"/>
</dbReference>
<dbReference type="Pfam" id="PF13602">
    <property type="entry name" value="ADH_zinc_N_2"/>
    <property type="match status" value="1"/>
</dbReference>
<dbReference type="PANTHER" id="PTHR48106:SF7">
    <property type="entry name" value="DEHYDROGENASE, ZINC-CONTAINING, PUTATIVE (AFU_ORTHOLOGUE AFUA_5G10220)-RELATED"/>
    <property type="match status" value="1"/>
</dbReference>
<organism evidence="4 5">
    <name type="scientific">Weissella bombi</name>
    <dbReference type="NCBI Taxonomy" id="1505725"/>
    <lineage>
        <taxon>Bacteria</taxon>
        <taxon>Bacillati</taxon>
        <taxon>Bacillota</taxon>
        <taxon>Bacilli</taxon>
        <taxon>Lactobacillales</taxon>
        <taxon>Lactobacillaceae</taxon>
        <taxon>Weissella</taxon>
    </lineage>
</organism>
<reference evidence="5" key="1">
    <citation type="submission" date="2016-08" db="EMBL/GenBank/DDBJ databases">
        <authorList>
            <person name="Varghese N."/>
            <person name="Submissions Spin"/>
        </authorList>
    </citation>
    <scope>NUCLEOTIDE SEQUENCE [LARGE SCALE GENOMIC DNA]</scope>
    <source>
        <strain evidence="5">R-53094</strain>
    </source>
</reference>
<name>A0A1C3ZRN3_9LACO</name>
<dbReference type="RefSeq" id="WP_092461694.1">
    <property type="nucleotide sequence ID" value="NZ_BJEE01000001.1"/>
</dbReference>
<dbReference type="AlphaFoldDB" id="A0A1C3ZRN3"/>
<dbReference type="InterPro" id="IPR013154">
    <property type="entry name" value="ADH-like_N"/>
</dbReference>
<evidence type="ECO:0000313" key="5">
    <source>
        <dbReference type="Proteomes" id="UP000199268"/>
    </source>
</evidence>
<dbReference type="GO" id="GO:0003960">
    <property type="term" value="F:quinone reductase (NADPH) activity"/>
    <property type="evidence" value="ECO:0007669"/>
    <property type="project" value="TreeGrafter"/>
</dbReference>
<accession>A0A1C3ZRN3</accession>
<dbReference type="InterPro" id="IPR011032">
    <property type="entry name" value="GroES-like_sf"/>
</dbReference>
<dbReference type="CDD" id="cd05289">
    <property type="entry name" value="MDR_like_2"/>
    <property type="match status" value="1"/>
</dbReference>
<proteinExistence type="predicted"/>
<dbReference type="Pfam" id="PF08240">
    <property type="entry name" value="ADH_N"/>
    <property type="match status" value="1"/>
</dbReference>
<dbReference type="GO" id="GO:0035925">
    <property type="term" value="F:mRNA 3'-UTR AU-rich region binding"/>
    <property type="evidence" value="ECO:0007669"/>
    <property type="project" value="TreeGrafter"/>
</dbReference>
<keyword evidence="1" id="KW-0521">NADP</keyword>
<dbReference type="SMART" id="SM00829">
    <property type="entry name" value="PKS_ER"/>
    <property type="match status" value="1"/>
</dbReference>
<dbReference type="InterPro" id="IPR036291">
    <property type="entry name" value="NAD(P)-bd_dom_sf"/>
</dbReference>
<dbReference type="GO" id="GO:0005829">
    <property type="term" value="C:cytosol"/>
    <property type="evidence" value="ECO:0007669"/>
    <property type="project" value="TreeGrafter"/>
</dbReference>
<dbReference type="InterPro" id="IPR020843">
    <property type="entry name" value="ER"/>
</dbReference>
<dbReference type="Gene3D" id="3.90.180.10">
    <property type="entry name" value="Medium-chain alcohol dehydrogenases, catalytic domain"/>
    <property type="match status" value="1"/>
</dbReference>
<dbReference type="Gene3D" id="3.40.50.720">
    <property type="entry name" value="NAD(P)-binding Rossmann-like Domain"/>
    <property type="match status" value="1"/>
</dbReference>
<evidence type="ECO:0000256" key="2">
    <source>
        <dbReference type="ARBA" id="ARBA00023002"/>
    </source>
</evidence>
<dbReference type="GO" id="GO:0070402">
    <property type="term" value="F:NADPH binding"/>
    <property type="evidence" value="ECO:0007669"/>
    <property type="project" value="TreeGrafter"/>
</dbReference>
<evidence type="ECO:0000313" key="4">
    <source>
        <dbReference type="EMBL" id="SCB84902.1"/>
    </source>
</evidence>
<dbReference type="SUPFAM" id="SSF51735">
    <property type="entry name" value="NAD(P)-binding Rossmann-fold domains"/>
    <property type="match status" value="1"/>
</dbReference>
<dbReference type="Proteomes" id="UP000199268">
    <property type="component" value="Unassembled WGS sequence"/>
</dbReference>
<evidence type="ECO:0000256" key="1">
    <source>
        <dbReference type="ARBA" id="ARBA00022857"/>
    </source>
</evidence>